<dbReference type="InterPro" id="IPR009057">
    <property type="entry name" value="Homeodomain-like_sf"/>
</dbReference>
<evidence type="ECO:0000313" key="7">
    <source>
        <dbReference type="EMBL" id="QFZ72677.1"/>
    </source>
</evidence>
<gene>
    <name evidence="7" type="ORF">GFH48_04785</name>
</gene>
<dbReference type="GO" id="GO:0045892">
    <property type="term" value="P:negative regulation of DNA-templated transcription"/>
    <property type="evidence" value="ECO:0007669"/>
    <property type="project" value="InterPro"/>
</dbReference>
<dbReference type="Gene3D" id="1.10.357.10">
    <property type="entry name" value="Tetracycline Repressor, domain 2"/>
    <property type="match status" value="1"/>
</dbReference>
<evidence type="ECO:0000256" key="3">
    <source>
        <dbReference type="ARBA" id="ARBA00023163"/>
    </source>
</evidence>
<feature type="domain" description="HTH tetR-type" evidence="6">
    <location>
        <begin position="101"/>
        <end position="161"/>
    </location>
</feature>
<proteinExistence type="predicted"/>
<dbReference type="GO" id="GO:0003700">
    <property type="term" value="F:DNA-binding transcription factor activity"/>
    <property type="evidence" value="ECO:0007669"/>
    <property type="project" value="TreeGrafter"/>
</dbReference>
<protein>
    <submittedName>
        <fullName evidence="7">TetR family transcriptional regulator</fullName>
    </submittedName>
</protein>
<name>A0A5Q0L7Z3_9ACTN</name>
<dbReference type="InterPro" id="IPR004111">
    <property type="entry name" value="Repressor_TetR_C"/>
</dbReference>
<evidence type="ECO:0000259" key="6">
    <source>
        <dbReference type="PROSITE" id="PS50977"/>
    </source>
</evidence>
<evidence type="ECO:0000256" key="2">
    <source>
        <dbReference type="ARBA" id="ARBA00023125"/>
    </source>
</evidence>
<keyword evidence="2 4" id="KW-0238">DNA-binding</keyword>
<organism evidence="7 8">
    <name type="scientific">Streptomyces fagopyri</name>
    <dbReference type="NCBI Taxonomy" id="2662397"/>
    <lineage>
        <taxon>Bacteria</taxon>
        <taxon>Bacillati</taxon>
        <taxon>Actinomycetota</taxon>
        <taxon>Actinomycetes</taxon>
        <taxon>Kitasatosporales</taxon>
        <taxon>Streptomycetaceae</taxon>
        <taxon>Streptomyces</taxon>
    </lineage>
</organism>
<evidence type="ECO:0000313" key="8">
    <source>
        <dbReference type="Proteomes" id="UP000326179"/>
    </source>
</evidence>
<dbReference type="AlphaFoldDB" id="A0A5Q0L7Z3"/>
<keyword evidence="1" id="KW-0805">Transcription regulation</keyword>
<dbReference type="EMBL" id="CP045643">
    <property type="protein sequence ID" value="QFZ72677.1"/>
    <property type="molecule type" value="Genomic_DNA"/>
</dbReference>
<dbReference type="KEGG" id="sfy:GFH48_04785"/>
<evidence type="ECO:0000256" key="1">
    <source>
        <dbReference type="ARBA" id="ARBA00023015"/>
    </source>
</evidence>
<dbReference type="SUPFAM" id="SSF46689">
    <property type="entry name" value="Homeodomain-like"/>
    <property type="match status" value="1"/>
</dbReference>
<feature type="DNA-binding region" description="H-T-H motif" evidence="4">
    <location>
        <begin position="124"/>
        <end position="143"/>
    </location>
</feature>
<sequence>MSTPTQPGRENEVPPDAPRTPPRTSSGPSFSSRCFRPVVLVPSFSSGRPFASATVRRGGGRENHEHVRHVLVRNEHVRYLGEVTAHPAPRPSRRERPAKPALTREGIVETAVALMRAEGLRRVTMRRLAQELDTGPASLYVYVRNTAELHAAVLDELLGAVDLGPARVDGDWRDRLVQVLTSYTAVLFEHPGLARSALVSRPFGDRYLDLLDALLSLMSEGGIPRERAAWAVDLLLQFATATAAEHAPGEKDPADAEGEWAALATALHGASGERHPHVTAAGAELLSGPGEARMHWGFQVLISGILHTPRHGTSDTSRPTLPKE</sequence>
<dbReference type="InterPro" id="IPR036271">
    <property type="entry name" value="Tet_transcr_reg_TetR-rel_C_sf"/>
</dbReference>
<reference evidence="7 8" key="1">
    <citation type="submission" date="2019-10" db="EMBL/GenBank/DDBJ databases">
        <title>A novel species.</title>
        <authorList>
            <person name="Gao J."/>
        </authorList>
    </citation>
    <scope>NUCLEOTIDE SEQUENCE [LARGE SCALE GENOMIC DNA]</scope>
    <source>
        <strain evidence="7 8">QMT-28</strain>
    </source>
</reference>
<evidence type="ECO:0000256" key="5">
    <source>
        <dbReference type="SAM" id="MobiDB-lite"/>
    </source>
</evidence>
<dbReference type="PANTHER" id="PTHR30055">
    <property type="entry name" value="HTH-TYPE TRANSCRIPTIONAL REGULATOR RUTR"/>
    <property type="match status" value="1"/>
</dbReference>
<keyword evidence="3" id="KW-0804">Transcription</keyword>
<dbReference type="GO" id="GO:0000976">
    <property type="term" value="F:transcription cis-regulatory region binding"/>
    <property type="evidence" value="ECO:0007669"/>
    <property type="project" value="TreeGrafter"/>
</dbReference>
<feature type="region of interest" description="Disordered" evidence="5">
    <location>
        <begin position="1"/>
        <end position="32"/>
    </location>
</feature>
<accession>A0A5Q0L7Z3</accession>
<dbReference type="SUPFAM" id="SSF48498">
    <property type="entry name" value="Tetracyclin repressor-like, C-terminal domain"/>
    <property type="match status" value="1"/>
</dbReference>
<dbReference type="Pfam" id="PF02909">
    <property type="entry name" value="TetR_C_1"/>
    <property type="match status" value="1"/>
</dbReference>
<feature type="compositionally biased region" description="Low complexity" evidence="5">
    <location>
        <begin position="22"/>
        <end position="32"/>
    </location>
</feature>
<dbReference type="Pfam" id="PF00440">
    <property type="entry name" value="TetR_N"/>
    <property type="match status" value="1"/>
</dbReference>
<dbReference type="PROSITE" id="PS50977">
    <property type="entry name" value="HTH_TETR_2"/>
    <property type="match status" value="1"/>
</dbReference>
<keyword evidence="8" id="KW-1185">Reference proteome</keyword>
<dbReference type="Proteomes" id="UP000326179">
    <property type="component" value="Chromosome"/>
</dbReference>
<dbReference type="InterPro" id="IPR001647">
    <property type="entry name" value="HTH_TetR"/>
</dbReference>
<evidence type="ECO:0000256" key="4">
    <source>
        <dbReference type="PROSITE-ProRule" id="PRU00335"/>
    </source>
</evidence>
<dbReference type="PANTHER" id="PTHR30055:SF151">
    <property type="entry name" value="TRANSCRIPTIONAL REGULATORY PROTEIN"/>
    <property type="match status" value="1"/>
</dbReference>
<dbReference type="InterPro" id="IPR050109">
    <property type="entry name" value="HTH-type_TetR-like_transc_reg"/>
</dbReference>